<evidence type="ECO:0000256" key="6">
    <source>
        <dbReference type="PROSITE-ProRule" id="PRU00146"/>
    </source>
</evidence>
<dbReference type="PANTHER" id="PTHR13793:SF160">
    <property type="entry name" value="PHD FINGER PROTEIN RHINOCEROS"/>
    <property type="match status" value="1"/>
</dbReference>
<reference evidence="10 11" key="1">
    <citation type="journal article" date="2018" name="Sci. Rep.">
        <title>Genomic signatures of local adaptation to the degree of environmental predictability in rotifers.</title>
        <authorList>
            <person name="Franch-Gras L."/>
            <person name="Hahn C."/>
            <person name="Garcia-Roger E.M."/>
            <person name="Carmona M.J."/>
            <person name="Serra M."/>
            <person name="Gomez A."/>
        </authorList>
    </citation>
    <scope>NUCLEOTIDE SEQUENCE [LARGE SCALE GENOMIC DNA]</scope>
    <source>
        <strain evidence="10">HYR1</strain>
    </source>
</reference>
<evidence type="ECO:0000256" key="3">
    <source>
        <dbReference type="ARBA" id="ARBA00022771"/>
    </source>
</evidence>
<protein>
    <submittedName>
        <fullName evidence="10">Jade-3 isoform X3</fullName>
    </submittedName>
</protein>
<dbReference type="PROSITE" id="PS01359">
    <property type="entry name" value="ZF_PHD_1"/>
    <property type="match status" value="1"/>
</dbReference>
<dbReference type="EMBL" id="REGN01009461">
    <property type="protein sequence ID" value="RNA01110.1"/>
    <property type="molecule type" value="Genomic_DNA"/>
</dbReference>
<comment type="similarity">
    <text evidence="5">Belongs to the JADE family.</text>
</comment>
<dbReference type="Pfam" id="PF13832">
    <property type="entry name" value="zf-HC5HC2H_2"/>
    <property type="match status" value="1"/>
</dbReference>
<dbReference type="Gene3D" id="3.30.40.10">
    <property type="entry name" value="Zinc/RING finger domain, C3HC4 (zinc finger)"/>
    <property type="match status" value="2"/>
</dbReference>
<dbReference type="InterPro" id="IPR019786">
    <property type="entry name" value="Zinc_finger_PHD-type_CS"/>
</dbReference>
<comment type="caution">
    <text evidence="10">The sequence shown here is derived from an EMBL/GenBank/DDBJ whole genome shotgun (WGS) entry which is preliminary data.</text>
</comment>
<evidence type="ECO:0000259" key="9">
    <source>
        <dbReference type="PROSITE" id="PS51805"/>
    </source>
</evidence>
<keyword evidence="4" id="KW-0862">Zinc</keyword>
<dbReference type="GO" id="GO:0006357">
    <property type="term" value="P:regulation of transcription by RNA polymerase II"/>
    <property type="evidence" value="ECO:0007669"/>
    <property type="project" value="TreeGrafter"/>
</dbReference>
<keyword evidence="2" id="KW-0677">Repeat</keyword>
<proteinExistence type="inferred from homology"/>
<dbReference type="Pfam" id="PF13831">
    <property type="entry name" value="PHD_2"/>
    <property type="match status" value="1"/>
</dbReference>
<evidence type="ECO:0000259" key="8">
    <source>
        <dbReference type="PROSITE" id="PS50016"/>
    </source>
</evidence>
<organism evidence="10 11">
    <name type="scientific">Brachionus plicatilis</name>
    <name type="common">Marine rotifer</name>
    <name type="synonym">Brachionus muelleri</name>
    <dbReference type="NCBI Taxonomy" id="10195"/>
    <lineage>
        <taxon>Eukaryota</taxon>
        <taxon>Metazoa</taxon>
        <taxon>Spiralia</taxon>
        <taxon>Gnathifera</taxon>
        <taxon>Rotifera</taxon>
        <taxon>Eurotatoria</taxon>
        <taxon>Monogononta</taxon>
        <taxon>Pseudotrocha</taxon>
        <taxon>Ploima</taxon>
        <taxon>Brachionidae</taxon>
        <taxon>Brachionus</taxon>
    </lineage>
</organism>
<name>A0A3M7PPY6_BRAPC</name>
<dbReference type="Pfam" id="PF10513">
    <property type="entry name" value="EPL1"/>
    <property type="match status" value="1"/>
</dbReference>
<evidence type="ECO:0000256" key="7">
    <source>
        <dbReference type="SAM" id="MobiDB-lite"/>
    </source>
</evidence>
<dbReference type="FunFam" id="3.30.40.10:FF:000004">
    <property type="entry name" value="Jade family PHD finger 2"/>
    <property type="match status" value="1"/>
</dbReference>
<gene>
    <name evidence="10" type="ORF">BpHYR1_041244</name>
</gene>
<dbReference type="FunFam" id="3.30.40.10:FF:000030">
    <property type="entry name" value="Protein Jade-1 isoform 1"/>
    <property type="match status" value="1"/>
</dbReference>
<dbReference type="InterPro" id="IPR034732">
    <property type="entry name" value="EPHD"/>
</dbReference>
<keyword evidence="11" id="KW-1185">Reference proteome</keyword>
<dbReference type="InterPro" id="IPR050701">
    <property type="entry name" value="Histone_Mod_Regulator"/>
</dbReference>
<dbReference type="InterPro" id="IPR001965">
    <property type="entry name" value="Znf_PHD"/>
</dbReference>
<evidence type="ECO:0000313" key="10">
    <source>
        <dbReference type="EMBL" id="RNA01110.1"/>
    </source>
</evidence>
<evidence type="ECO:0000313" key="11">
    <source>
        <dbReference type="Proteomes" id="UP000276133"/>
    </source>
</evidence>
<feature type="compositionally biased region" description="Basic residues" evidence="7">
    <location>
        <begin position="655"/>
        <end position="668"/>
    </location>
</feature>
<dbReference type="InterPro" id="IPR013083">
    <property type="entry name" value="Znf_RING/FYVE/PHD"/>
</dbReference>
<dbReference type="InterPro" id="IPR011011">
    <property type="entry name" value="Znf_FYVE_PHD"/>
</dbReference>
<evidence type="ECO:0000256" key="2">
    <source>
        <dbReference type="ARBA" id="ARBA00022737"/>
    </source>
</evidence>
<feature type="compositionally biased region" description="Basic residues" evidence="7">
    <location>
        <begin position="634"/>
        <end position="647"/>
    </location>
</feature>
<dbReference type="AlphaFoldDB" id="A0A3M7PPY6"/>
<feature type="region of interest" description="Disordered" evidence="7">
    <location>
        <begin position="1"/>
        <end position="25"/>
    </location>
</feature>
<dbReference type="InterPro" id="IPR019542">
    <property type="entry name" value="Enhancer_polycomb-like_N"/>
</dbReference>
<accession>A0A3M7PPY6</accession>
<keyword evidence="3 6" id="KW-0863">Zinc-finger</keyword>
<dbReference type="InterPro" id="IPR019787">
    <property type="entry name" value="Znf_PHD-finger"/>
</dbReference>
<dbReference type="PROSITE" id="PS50016">
    <property type="entry name" value="ZF_PHD_2"/>
    <property type="match status" value="1"/>
</dbReference>
<dbReference type="STRING" id="10195.A0A3M7PPY6"/>
<feature type="domain" description="PHD-type" evidence="9">
    <location>
        <begin position="268"/>
        <end position="384"/>
    </location>
</feature>
<evidence type="ECO:0000256" key="1">
    <source>
        <dbReference type="ARBA" id="ARBA00022723"/>
    </source>
</evidence>
<evidence type="ECO:0000256" key="4">
    <source>
        <dbReference type="ARBA" id="ARBA00022833"/>
    </source>
</evidence>
<dbReference type="GO" id="GO:0008270">
    <property type="term" value="F:zinc ion binding"/>
    <property type="evidence" value="ECO:0007669"/>
    <property type="project" value="UniProtKB-KW"/>
</dbReference>
<dbReference type="CDD" id="cd15573">
    <property type="entry name" value="PHD_JADE"/>
    <property type="match status" value="1"/>
</dbReference>
<dbReference type="PANTHER" id="PTHR13793">
    <property type="entry name" value="PHD FINGER PROTEINS"/>
    <property type="match status" value="1"/>
</dbReference>
<dbReference type="PROSITE" id="PS51805">
    <property type="entry name" value="EPHD"/>
    <property type="match status" value="1"/>
</dbReference>
<feature type="region of interest" description="Disordered" evidence="7">
    <location>
        <begin position="634"/>
        <end position="668"/>
    </location>
</feature>
<sequence>MKSNKGNKLGTLFKSSSSSRFQRQHKPAELYRTDFITAMKLPDTESLDEKNYWIIRDPWRLDWEKGVQVPVKPESLNIPNCSYFADQFEQTLEDTSNHVAKPCIKLPKKYLCPANDKSYKSQVHEAYITHGLYTSDSIKDRMTSSLSICKYDCDQMDVNWLNRVNLEMELAGQATISRITFERLVENFELQSHHGLKTAIEKLQSYSIEYDEDIVCDVCHSPDSEDNNEMVFCDGCNMCVHQACYGIEKIPKGNWLCAPCTYGGAQFRPECVLCPHTNGAMKASKNCRHWAHVSCALWIPETGFGNPDKMEPIVNLGQIAAYRWQLVCSLCKEKRGCCIQCSEKKCHLAFHVTCAFKHNLSMQTIAGKEHEDDVEFRSFCSKHTKWRQENKTRRQEFEEESESCESQSSLEMVSTVSNESLDIGQEKFLQKLSRMSEHERKIEIVKQIQSLNFEFYKNVDLDLSKKLLSVGNQLHLQLVFNYWKLKRRFNASTISEPNNQLIPVQNKPLMMHRHEQDLINRNERKLISQVKMFINLRQDLERVRNLSYMVVKREKCKKQYFQLNQTLFHRQVEYLSKYSTQVSDGRAGRLKDILQLKNDRSVYDFPEYWLNDAKKKPHSAKSLSQKLTTNIKKKYSKIEKKKVSKKSQHLDGKKRSSPRRSSRRLKFQ</sequence>
<dbReference type="SMART" id="SM00249">
    <property type="entry name" value="PHD"/>
    <property type="match status" value="2"/>
</dbReference>
<keyword evidence="1" id="KW-0479">Metal-binding</keyword>
<evidence type="ECO:0000256" key="5">
    <source>
        <dbReference type="ARBA" id="ARBA00038371"/>
    </source>
</evidence>
<dbReference type="Proteomes" id="UP000276133">
    <property type="component" value="Unassembled WGS sequence"/>
</dbReference>
<feature type="domain" description="PHD-type" evidence="8">
    <location>
        <begin position="213"/>
        <end position="263"/>
    </location>
</feature>
<dbReference type="SUPFAM" id="SSF57903">
    <property type="entry name" value="FYVE/PHD zinc finger"/>
    <property type="match status" value="1"/>
</dbReference>
<dbReference type="OrthoDB" id="20839at2759"/>